<name>A0A7W3FK15_9GAMM</name>
<dbReference type="SUPFAM" id="SSF51735">
    <property type="entry name" value="NAD(P)-binding Rossmann-fold domains"/>
    <property type="match status" value="1"/>
</dbReference>
<accession>A0A7W3FK15</accession>
<proteinExistence type="predicted"/>
<dbReference type="RefSeq" id="WP_182338175.1">
    <property type="nucleotide sequence ID" value="NZ_JACGXS010000001.1"/>
</dbReference>
<sequence>MMNQVGFTSGALTGPADGKVAWTMHDDLAAVDALLLAGKAQFDGPTPPLTGDAALDLADLAALATDLLGRSIVRKVVTQEVMASALRSSGMPESTVQIVLGYFHAAEAGEFATVDPTLAHLLGRPAATLRSYLETKLQNTSRQLR</sequence>
<dbReference type="AlphaFoldDB" id="A0A7W3FK15"/>
<dbReference type="InterPro" id="IPR052718">
    <property type="entry name" value="NmrA-type_oxidoreductase"/>
</dbReference>
<gene>
    <name evidence="1" type="ORF">H4O11_04140</name>
</gene>
<dbReference type="Gene3D" id="3.40.50.720">
    <property type="entry name" value="NAD(P)-binding Rossmann-like Domain"/>
    <property type="match status" value="1"/>
</dbReference>
<reference evidence="1 2" key="1">
    <citation type="submission" date="2020-08" db="EMBL/GenBank/DDBJ databases">
        <title>Stenotrophomonas tumulicola JCM 30961.</title>
        <authorList>
            <person name="Deng Y."/>
        </authorList>
    </citation>
    <scope>NUCLEOTIDE SEQUENCE [LARGE SCALE GENOMIC DNA]</scope>
    <source>
        <strain evidence="1 2">JCM 30961</strain>
    </source>
</reference>
<dbReference type="PANTHER" id="PTHR47129:SF1">
    <property type="entry name" value="NMRA-LIKE DOMAIN-CONTAINING PROTEIN"/>
    <property type="match status" value="1"/>
</dbReference>
<dbReference type="Proteomes" id="UP000547058">
    <property type="component" value="Unassembled WGS sequence"/>
</dbReference>
<organism evidence="1 2">
    <name type="scientific">Stenotrophomonas tumulicola</name>
    <dbReference type="NCBI Taxonomy" id="1685415"/>
    <lineage>
        <taxon>Bacteria</taxon>
        <taxon>Pseudomonadati</taxon>
        <taxon>Pseudomonadota</taxon>
        <taxon>Gammaproteobacteria</taxon>
        <taxon>Lysobacterales</taxon>
        <taxon>Lysobacteraceae</taxon>
        <taxon>Stenotrophomonas</taxon>
    </lineage>
</organism>
<evidence type="ECO:0000313" key="1">
    <source>
        <dbReference type="EMBL" id="MBA8680994.1"/>
    </source>
</evidence>
<dbReference type="EMBL" id="JACGXS010000001">
    <property type="protein sequence ID" value="MBA8680994.1"/>
    <property type="molecule type" value="Genomic_DNA"/>
</dbReference>
<comment type="caution">
    <text evidence="1">The sequence shown here is derived from an EMBL/GenBank/DDBJ whole genome shotgun (WGS) entry which is preliminary data.</text>
</comment>
<dbReference type="InterPro" id="IPR036291">
    <property type="entry name" value="NAD(P)-bd_dom_sf"/>
</dbReference>
<evidence type="ECO:0000313" key="2">
    <source>
        <dbReference type="Proteomes" id="UP000547058"/>
    </source>
</evidence>
<evidence type="ECO:0008006" key="3">
    <source>
        <dbReference type="Google" id="ProtNLM"/>
    </source>
</evidence>
<protein>
    <recommendedName>
        <fullName evidence="3">NmrA family transcriptional regulator</fullName>
    </recommendedName>
</protein>
<dbReference type="PANTHER" id="PTHR47129">
    <property type="entry name" value="QUINONE OXIDOREDUCTASE 2"/>
    <property type="match status" value="1"/>
</dbReference>
<keyword evidence="2" id="KW-1185">Reference proteome</keyword>
<dbReference type="Gene3D" id="3.90.25.10">
    <property type="entry name" value="UDP-galactose 4-epimerase, domain 1"/>
    <property type="match status" value="1"/>
</dbReference>